<dbReference type="InterPro" id="IPR034164">
    <property type="entry name" value="Pepsin-like_dom"/>
</dbReference>
<dbReference type="PANTHER" id="PTHR15549">
    <property type="entry name" value="PAIRED IMMUNOGLOBULIN-LIKE TYPE 2 RECEPTOR"/>
    <property type="match status" value="1"/>
</dbReference>
<dbReference type="PROSITE" id="PS51767">
    <property type="entry name" value="PEPTIDASE_A1"/>
    <property type="match status" value="1"/>
</dbReference>
<feature type="region of interest" description="Disordered" evidence="5">
    <location>
        <begin position="575"/>
        <end position="691"/>
    </location>
</feature>
<feature type="signal peptide" evidence="7">
    <location>
        <begin position="1"/>
        <end position="24"/>
    </location>
</feature>
<evidence type="ECO:0000256" key="3">
    <source>
        <dbReference type="ARBA" id="ARBA00022989"/>
    </source>
</evidence>
<evidence type="ECO:0000256" key="4">
    <source>
        <dbReference type="ARBA" id="ARBA00023136"/>
    </source>
</evidence>
<protein>
    <recommendedName>
        <fullName evidence="8">Peptidase A1 domain-containing protein</fullName>
    </recommendedName>
</protein>
<feature type="compositionally biased region" description="Low complexity" evidence="5">
    <location>
        <begin position="421"/>
        <end position="446"/>
    </location>
</feature>
<dbReference type="GO" id="GO:0016020">
    <property type="term" value="C:membrane"/>
    <property type="evidence" value="ECO:0007669"/>
    <property type="project" value="UniProtKB-SubCell"/>
</dbReference>
<dbReference type="InterPro" id="IPR033121">
    <property type="entry name" value="PEPTIDASE_A1"/>
</dbReference>
<dbReference type="InterPro" id="IPR021109">
    <property type="entry name" value="Peptidase_aspartic_dom_sf"/>
</dbReference>
<evidence type="ECO:0000313" key="10">
    <source>
        <dbReference type="Proteomes" id="UP000254866"/>
    </source>
</evidence>
<gene>
    <name evidence="9" type="ORF">BP5553_01480</name>
</gene>
<reference evidence="9 10" key="1">
    <citation type="journal article" date="2018" name="IMA Fungus">
        <title>IMA Genome-F 9: Draft genome sequence of Annulohypoxylon stygium, Aspergillus mulundensis, Berkeleyomyces basicola (syn. Thielaviopsis basicola), Ceratocystis smalleyi, two Cercospora beticola strains, Coleophoma cylindrospora, Fusarium fracticaudum, Phialophora cf. hyalina, and Morchella septimelata.</title>
        <authorList>
            <person name="Wingfield B.D."/>
            <person name="Bills G.F."/>
            <person name="Dong Y."/>
            <person name="Huang W."/>
            <person name="Nel W.J."/>
            <person name="Swalarsk-Parry B.S."/>
            <person name="Vaghefi N."/>
            <person name="Wilken P.M."/>
            <person name="An Z."/>
            <person name="de Beer Z.W."/>
            <person name="De Vos L."/>
            <person name="Chen L."/>
            <person name="Duong T.A."/>
            <person name="Gao Y."/>
            <person name="Hammerbacher A."/>
            <person name="Kikkert J.R."/>
            <person name="Li Y."/>
            <person name="Li H."/>
            <person name="Li K."/>
            <person name="Li Q."/>
            <person name="Liu X."/>
            <person name="Ma X."/>
            <person name="Naidoo K."/>
            <person name="Pethybridge S.J."/>
            <person name="Sun J."/>
            <person name="Steenkamp E.T."/>
            <person name="van der Nest M.A."/>
            <person name="van Wyk S."/>
            <person name="Wingfield M.J."/>
            <person name="Xiong C."/>
            <person name="Yue Q."/>
            <person name="Zhang X."/>
        </authorList>
    </citation>
    <scope>NUCLEOTIDE SEQUENCE [LARGE SCALE GENOMIC DNA]</scope>
    <source>
        <strain evidence="9 10">BP 5553</strain>
    </source>
</reference>
<dbReference type="Gene3D" id="2.40.70.10">
    <property type="entry name" value="Acid Proteases"/>
    <property type="match status" value="2"/>
</dbReference>
<dbReference type="Proteomes" id="UP000254866">
    <property type="component" value="Unassembled WGS sequence"/>
</dbReference>
<evidence type="ECO:0000313" key="9">
    <source>
        <dbReference type="EMBL" id="RDL41501.1"/>
    </source>
</evidence>
<dbReference type="Pfam" id="PF00026">
    <property type="entry name" value="Asp"/>
    <property type="match status" value="1"/>
</dbReference>
<feature type="chain" id="PRO_5016918214" description="Peptidase A1 domain-containing protein" evidence="7">
    <location>
        <begin position="25"/>
        <end position="691"/>
    </location>
</feature>
<dbReference type="InterPro" id="IPR051694">
    <property type="entry name" value="Immunoregulatory_rcpt-like"/>
</dbReference>
<dbReference type="GO" id="GO:0071944">
    <property type="term" value="C:cell periphery"/>
    <property type="evidence" value="ECO:0007669"/>
    <property type="project" value="UniProtKB-ARBA"/>
</dbReference>
<name>A0A370U150_9HELO</name>
<feature type="compositionally biased region" description="Low complexity" evidence="5">
    <location>
        <begin position="637"/>
        <end position="653"/>
    </location>
</feature>
<dbReference type="CDD" id="cd05471">
    <property type="entry name" value="pepsin_like"/>
    <property type="match status" value="1"/>
</dbReference>
<dbReference type="OrthoDB" id="4074350at2759"/>
<dbReference type="RefSeq" id="XP_031874157.1">
    <property type="nucleotide sequence ID" value="XM_032010103.1"/>
</dbReference>
<evidence type="ECO:0000256" key="6">
    <source>
        <dbReference type="SAM" id="Phobius"/>
    </source>
</evidence>
<keyword evidence="2 6" id="KW-0812">Transmembrane</keyword>
<evidence type="ECO:0000256" key="7">
    <source>
        <dbReference type="SAM" id="SignalP"/>
    </source>
</evidence>
<proteinExistence type="predicted"/>
<comment type="caution">
    <text evidence="9">The sequence shown here is derived from an EMBL/GenBank/DDBJ whole genome shotgun (WGS) entry which is preliminary data.</text>
</comment>
<dbReference type="STRING" id="2656787.A0A370U150"/>
<organism evidence="9 10">
    <name type="scientific">Venustampulla echinocandica</name>
    <dbReference type="NCBI Taxonomy" id="2656787"/>
    <lineage>
        <taxon>Eukaryota</taxon>
        <taxon>Fungi</taxon>
        <taxon>Dikarya</taxon>
        <taxon>Ascomycota</taxon>
        <taxon>Pezizomycotina</taxon>
        <taxon>Leotiomycetes</taxon>
        <taxon>Helotiales</taxon>
        <taxon>Pleuroascaceae</taxon>
        <taxon>Venustampulla</taxon>
    </lineage>
</organism>
<evidence type="ECO:0000256" key="5">
    <source>
        <dbReference type="SAM" id="MobiDB-lite"/>
    </source>
</evidence>
<keyword evidence="3 6" id="KW-1133">Transmembrane helix</keyword>
<feature type="region of interest" description="Disordered" evidence="5">
    <location>
        <begin position="489"/>
        <end position="513"/>
    </location>
</feature>
<evidence type="ECO:0000256" key="1">
    <source>
        <dbReference type="ARBA" id="ARBA00004167"/>
    </source>
</evidence>
<dbReference type="SUPFAM" id="SSF50630">
    <property type="entry name" value="Acid proteases"/>
    <property type="match status" value="1"/>
</dbReference>
<keyword evidence="4 6" id="KW-0472">Membrane</keyword>
<evidence type="ECO:0000256" key="2">
    <source>
        <dbReference type="ARBA" id="ARBA00022692"/>
    </source>
</evidence>
<dbReference type="AlphaFoldDB" id="A0A370U150"/>
<feature type="transmembrane region" description="Helical" evidence="6">
    <location>
        <begin position="448"/>
        <end position="470"/>
    </location>
</feature>
<keyword evidence="7" id="KW-0732">Signal</keyword>
<evidence type="ECO:0000259" key="8">
    <source>
        <dbReference type="PROSITE" id="PS51767"/>
    </source>
</evidence>
<feature type="region of interest" description="Disordered" evidence="5">
    <location>
        <begin position="420"/>
        <end position="446"/>
    </location>
</feature>
<feature type="compositionally biased region" description="Polar residues" evidence="5">
    <location>
        <begin position="655"/>
        <end position="683"/>
    </location>
</feature>
<sequence>MRLKSPPEILVAQLVFLAAQCVSAKTATEIVDKRETAPSPIVIAPSQNWDGNDGSWSSFPFQVGNPAQNVRLFVATASHQTVVVLPEGCIASDPSNCADLRGGEYHTNASSTWFKNTANLTTNIYPLQMGQQLGYTGRAALGSDDITLGWQGAGGPTVKNQTVAGIATKDTYLGLFGLTPRASNFTSFNNPIPSLVQNLKSQSLIPSLSWAYTAGNQYRLSQVLGSLTLGGYDRSRFVAHDITWGFNSQDIRDLTVQITSITSSTKSSEASLLPSSIPAFLDSSLPYIWLPQEACALFEKAFNLTWDTKTELYLLTDSQHKALASQNPNITFTLGNLTEGVAVNITLPYAAFDLMAKAPLVSNATRYFPLKRADNFTQYTLGRTFFQEAYVIADYDRGNFSVSQCSWVPNAQQDIVAIAAPSTSSPSSTGNGTTTTGDKSKSSTSVPAGAVVGGVVGGVAVLAAVSFLIYHFCIKPRRRKAEAAAAATVAVEEKPPTPPQDPEAPSDDPTYVKPELDTQPITTRWEMEGGKNVHPEREGGVAEVDGHSAQVHELPAREEVAAELMGQRDIAVEMAGSTHQERNPRFSWQNTPVEMHSSRGRIPATPRWSWVTSPGGDTLYGSSEKDPSSPQSGSATLSPQSGSATLSSQSGSAILSPQSGSRTLSPHSDSETAVSEPSPQSSRAWMRRVPE</sequence>
<keyword evidence="10" id="KW-1185">Reference proteome</keyword>
<dbReference type="GeneID" id="43594329"/>
<dbReference type="EMBL" id="NPIC01000001">
    <property type="protein sequence ID" value="RDL41501.1"/>
    <property type="molecule type" value="Genomic_DNA"/>
</dbReference>
<comment type="subcellular location">
    <subcellularLocation>
        <location evidence="1">Membrane</location>
        <topology evidence="1">Single-pass membrane protein</topology>
    </subcellularLocation>
</comment>
<dbReference type="PANTHER" id="PTHR15549:SF27">
    <property type="entry name" value="CHITIN-BINDING TYPE-1 DOMAIN-CONTAINING PROTEIN"/>
    <property type="match status" value="1"/>
</dbReference>
<feature type="domain" description="Peptidase A1" evidence="8">
    <location>
        <begin position="57"/>
        <end position="403"/>
    </location>
</feature>
<accession>A0A370U150</accession>